<protein>
    <submittedName>
        <fullName evidence="4">SDR family oxidoreductase</fullName>
    </submittedName>
</protein>
<keyword evidence="2" id="KW-0560">Oxidoreductase</keyword>
<dbReference type="CDD" id="cd05339">
    <property type="entry name" value="17beta-HSDXI-like_SDR_c"/>
    <property type="match status" value="1"/>
</dbReference>
<dbReference type="PRINTS" id="PR00080">
    <property type="entry name" value="SDRFAMILY"/>
</dbReference>
<dbReference type="PANTHER" id="PTHR24322:SF736">
    <property type="entry name" value="RETINOL DEHYDROGENASE 10"/>
    <property type="match status" value="1"/>
</dbReference>
<evidence type="ECO:0000256" key="2">
    <source>
        <dbReference type="ARBA" id="ARBA00023002"/>
    </source>
</evidence>
<keyword evidence="5" id="KW-1185">Reference proteome</keyword>
<name>A0ABV6Z0V5_UNCC1</name>
<reference evidence="4 5" key="1">
    <citation type="submission" date="2024-09" db="EMBL/GenBank/DDBJ databases">
        <title>Laminarin stimulates single cell rates of sulfate reduction while oxygen inhibits transcriptomic activity in coastal marine sediment.</title>
        <authorList>
            <person name="Lindsay M."/>
            <person name="Orcutt B."/>
            <person name="Emerson D."/>
            <person name="Stepanauskas R."/>
            <person name="D'Angelo T."/>
        </authorList>
    </citation>
    <scope>NUCLEOTIDE SEQUENCE [LARGE SCALE GENOMIC DNA]</scope>
    <source>
        <strain evidence="4">SAG AM-311-K15</strain>
    </source>
</reference>
<sequence length="270" mass="29579">MKDVRGKAVLITGGAMGMGKLWAQHFAQDGARLILWDVNEKALKETEGELKAEGCDVIVQTMDVTDREKVYKTVTELEKKYGNIDVLVNNAGIVAGGEFLNTPDEKLAATIDIDLKALMWTMKAVLPGMIKKGAGHIVNISSASGFVGVPFMLAYTASKWGVIGLTESIRLEMKELGHHGILFTCFCPSYVDTGMFKGARAPLLTKILKPEEVIDIAYDSFINDKYFVLEPWLVKVTPFLKGLLPTPIFDLISDVLGATGSMKHWTGHSK</sequence>
<dbReference type="Pfam" id="PF00106">
    <property type="entry name" value="adh_short"/>
    <property type="match status" value="1"/>
</dbReference>
<dbReference type="Gene3D" id="3.40.50.720">
    <property type="entry name" value="NAD(P)-binding Rossmann-like Domain"/>
    <property type="match status" value="1"/>
</dbReference>
<gene>
    <name evidence="4" type="ORF">ACFL27_17950</name>
</gene>
<dbReference type="InterPro" id="IPR036291">
    <property type="entry name" value="NAD(P)-bd_dom_sf"/>
</dbReference>
<dbReference type="SUPFAM" id="SSF51735">
    <property type="entry name" value="NAD(P)-binding Rossmann-fold domains"/>
    <property type="match status" value="1"/>
</dbReference>
<evidence type="ECO:0000256" key="1">
    <source>
        <dbReference type="ARBA" id="ARBA00006484"/>
    </source>
</evidence>
<evidence type="ECO:0000313" key="4">
    <source>
        <dbReference type="EMBL" id="MFC1852081.1"/>
    </source>
</evidence>
<dbReference type="EMBL" id="JBHPBY010000263">
    <property type="protein sequence ID" value="MFC1852081.1"/>
    <property type="molecule type" value="Genomic_DNA"/>
</dbReference>
<dbReference type="PROSITE" id="PS00061">
    <property type="entry name" value="ADH_SHORT"/>
    <property type="match status" value="1"/>
</dbReference>
<comment type="similarity">
    <text evidence="1 3">Belongs to the short-chain dehydrogenases/reductases (SDR) family.</text>
</comment>
<comment type="caution">
    <text evidence="4">The sequence shown here is derived from an EMBL/GenBank/DDBJ whole genome shotgun (WGS) entry which is preliminary data.</text>
</comment>
<organism evidence="4 5">
    <name type="scientific">candidate division CSSED10-310 bacterium</name>
    <dbReference type="NCBI Taxonomy" id="2855610"/>
    <lineage>
        <taxon>Bacteria</taxon>
        <taxon>Bacteria division CSSED10-310</taxon>
    </lineage>
</organism>
<dbReference type="Proteomes" id="UP001594351">
    <property type="component" value="Unassembled WGS sequence"/>
</dbReference>
<dbReference type="InterPro" id="IPR020904">
    <property type="entry name" value="Sc_DH/Rdtase_CS"/>
</dbReference>
<accession>A0ABV6Z0V5</accession>
<evidence type="ECO:0000313" key="5">
    <source>
        <dbReference type="Proteomes" id="UP001594351"/>
    </source>
</evidence>
<evidence type="ECO:0000256" key="3">
    <source>
        <dbReference type="RuleBase" id="RU000363"/>
    </source>
</evidence>
<dbReference type="PANTHER" id="PTHR24322">
    <property type="entry name" value="PKSB"/>
    <property type="match status" value="1"/>
</dbReference>
<dbReference type="InterPro" id="IPR002347">
    <property type="entry name" value="SDR_fam"/>
</dbReference>
<proteinExistence type="inferred from homology"/>
<dbReference type="PRINTS" id="PR00081">
    <property type="entry name" value="GDHRDH"/>
</dbReference>